<accession>A0ACB8XA75</accession>
<gene>
    <name evidence="1" type="ORF">L3Q82_009135</name>
</gene>
<keyword evidence="2" id="KW-1185">Reference proteome</keyword>
<comment type="caution">
    <text evidence="1">The sequence shown here is derived from an EMBL/GenBank/DDBJ whole genome shotgun (WGS) entry which is preliminary data.</text>
</comment>
<evidence type="ECO:0000313" key="2">
    <source>
        <dbReference type="Proteomes" id="UP000831701"/>
    </source>
</evidence>
<organism evidence="1 2">
    <name type="scientific">Scortum barcoo</name>
    <name type="common">barcoo grunter</name>
    <dbReference type="NCBI Taxonomy" id="214431"/>
    <lineage>
        <taxon>Eukaryota</taxon>
        <taxon>Metazoa</taxon>
        <taxon>Chordata</taxon>
        <taxon>Craniata</taxon>
        <taxon>Vertebrata</taxon>
        <taxon>Euteleostomi</taxon>
        <taxon>Actinopterygii</taxon>
        <taxon>Neopterygii</taxon>
        <taxon>Teleostei</taxon>
        <taxon>Neoteleostei</taxon>
        <taxon>Acanthomorphata</taxon>
        <taxon>Eupercaria</taxon>
        <taxon>Centrarchiformes</taxon>
        <taxon>Terapontoidei</taxon>
        <taxon>Terapontidae</taxon>
        <taxon>Scortum</taxon>
    </lineage>
</organism>
<dbReference type="Proteomes" id="UP000831701">
    <property type="component" value="Chromosome 1"/>
</dbReference>
<sequence length="109" mass="12046">MFTSAPILTVPDSMQQFIVEVDTSNEGHRLFLLAPLRSQVIHWAHTSLLTCHTGSERTTFVIKQRFWWPSLSKDVVEAGLDEISPATTSATASMVTPIAGYCHRSASVE</sequence>
<dbReference type="EMBL" id="CM041531">
    <property type="protein sequence ID" value="KAI3377225.1"/>
    <property type="molecule type" value="Genomic_DNA"/>
</dbReference>
<protein>
    <submittedName>
        <fullName evidence="1">Uncharacterized protein</fullName>
    </submittedName>
</protein>
<name>A0ACB8XA75_9TELE</name>
<feature type="non-terminal residue" evidence="1">
    <location>
        <position position="109"/>
    </location>
</feature>
<evidence type="ECO:0000313" key="1">
    <source>
        <dbReference type="EMBL" id="KAI3377225.1"/>
    </source>
</evidence>
<reference evidence="1" key="1">
    <citation type="submission" date="2022-04" db="EMBL/GenBank/DDBJ databases">
        <title>Jade perch genome.</title>
        <authorList>
            <person name="Chao B."/>
        </authorList>
    </citation>
    <scope>NUCLEOTIDE SEQUENCE</scope>
    <source>
        <strain evidence="1">CB-2022</strain>
    </source>
</reference>
<proteinExistence type="predicted"/>